<comment type="catalytic activity">
    <reaction evidence="3 4">
        <text>(R)-4'-phosphopantothenate + L-cysteine + CTP = N-[(R)-4-phosphopantothenoyl]-L-cysteine + CMP + diphosphate + H(+)</text>
        <dbReference type="Rhea" id="RHEA:19397"/>
        <dbReference type="ChEBI" id="CHEBI:10986"/>
        <dbReference type="ChEBI" id="CHEBI:15378"/>
        <dbReference type="ChEBI" id="CHEBI:33019"/>
        <dbReference type="ChEBI" id="CHEBI:35235"/>
        <dbReference type="ChEBI" id="CHEBI:37563"/>
        <dbReference type="ChEBI" id="CHEBI:59458"/>
        <dbReference type="ChEBI" id="CHEBI:60377"/>
        <dbReference type="EC" id="6.3.2.5"/>
    </reaction>
</comment>
<comment type="pathway">
    <text evidence="3 4">Cofactor biosynthesis; coenzyme A biosynthesis; CoA from (R)-pantothenate: step 2/5.</text>
</comment>
<dbReference type="InterPro" id="IPR035929">
    <property type="entry name" value="CoaB-like_sf"/>
</dbReference>
<comment type="pathway">
    <text evidence="3 4">Cofactor biosynthesis; coenzyme A biosynthesis; CoA from (R)-pantothenate: step 3/5.</text>
</comment>
<dbReference type="RefSeq" id="WP_190402025.1">
    <property type="nucleotide sequence ID" value="NZ_JACJQB010000003.1"/>
</dbReference>
<dbReference type="SUPFAM" id="SSF52507">
    <property type="entry name" value="Homo-oligomeric flavin-containing Cys decarboxylases, HFCD"/>
    <property type="match status" value="1"/>
</dbReference>
<dbReference type="SUPFAM" id="SSF102645">
    <property type="entry name" value="CoaB-like"/>
    <property type="match status" value="1"/>
</dbReference>
<comment type="caution">
    <text evidence="3">Lacks conserved residue(s) required for the propagation of feature annotation.</text>
</comment>
<feature type="region of interest" description="Phosphopantothenoylcysteine decarboxylase" evidence="3">
    <location>
        <begin position="1"/>
        <end position="190"/>
    </location>
</feature>
<feature type="domain" description="DNA/pantothenate metabolism flavoprotein C-terminal" evidence="6">
    <location>
        <begin position="186"/>
        <end position="397"/>
    </location>
</feature>
<feature type="binding site" evidence="3">
    <location>
        <position position="324"/>
    </location>
    <ligand>
        <name>CTP</name>
        <dbReference type="ChEBI" id="CHEBI:37563"/>
    </ligand>
</feature>
<feature type="binding site" evidence="3">
    <location>
        <position position="345"/>
    </location>
    <ligand>
        <name>CTP</name>
        <dbReference type="ChEBI" id="CHEBI:37563"/>
    </ligand>
</feature>
<dbReference type="Proteomes" id="UP000642094">
    <property type="component" value="Unassembled WGS sequence"/>
</dbReference>
<organism evidence="7 8">
    <name type="scientific">Pseudanabaena mucicola FACHB-723</name>
    <dbReference type="NCBI Taxonomy" id="2692860"/>
    <lineage>
        <taxon>Bacteria</taxon>
        <taxon>Bacillati</taxon>
        <taxon>Cyanobacteriota</taxon>
        <taxon>Cyanophyceae</taxon>
        <taxon>Pseudanabaenales</taxon>
        <taxon>Pseudanabaenaceae</taxon>
        <taxon>Pseudanabaena</taxon>
    </lineage>
</organism>
<comment type="cofactor">
    <cofactor evidence="3">
        <name>Mg(2+)</name>
        <dbReference type="ChEBI" id="CHEBI:18420"/>
    </cofactor>
</comment>
<feature type="binding site" evidence="3">
    <location>
        <position position="279"/>
    </location>
    <ligand>
        <name>CTP</name>
        <dbReference type="ChEBI" id="CHEBI:37563"/>
    </ligand>
</feature>
<keyword evidence="3" id="KW-0460">Magnesium</keyword>
<evidence type="ECO:0000256" key="1">
    <source>
        <dbReference type="ARBA" id="ARBA00022793"/>
    </source>
</evidence>
<dbReference type="HAMAP" id="MF_02225">
    <property type="entry name" value="CoaBC"/>
    <property type="match status" value="1"/>
</dbReference>
<feature type="active site" description="Proton donor" evidence="3">
    <location>
        <position position="156"/>
    </location>
</feature>
<accession>A0ABR7ZUC0</accession>
<dbReference type="EC" id="4.1.1.36" evidence="3"/>
<dbReference type="InterPro" id="IPR005252">
    <property type="entry name" value="CoaBC"/>
</dbReference>
<dbReference type="Gene3D" id="3.40.50.10300">
    <property type="entry name" value="CoaB-like"/>
    <property type="match status" value="1"/>
</dbReference>
<dbReference type="Pfam" id="PF04127">
    <property type="entry name" value="DFP"/>
    <property type="match status" value="1"/>
</dbReference>
<keyword evidence="3" id="KW-0511">Multifunctional enzyme</keyword>
<dbReference type="PANTHER" id="PTHR14359">
    <property type="entry name" value="HOMO-OLIGOMERIC FLAVIN CONTAINING CYS DECARBOXYLASE FAMILY"/>
    <property type="match status" value="1"/>
</dbReference>
<evidence type="ECO:0000256" key="3">
    <source>
        <dbReference type="HAMAP-Rule" id="MF_02225"/>
    </source>
</evidence>
<dbReference type="PANTHER" id="PTHR14359:SF6">
    <property type="entry name" value="PHOSPHOPANTOTHENOYLCYSTEINE DECARBOXYLASE"/>
    <property type="match status" value="1"/>
</dbReference>
<comment type="caution">
    <text evidence="7">The sequence shown here is derived from an EMBL/GenBank/DDBJ whole genome shotgun (WGS) entry which is preliminary data.</text>
</comment>
<protein>
    <recommendedName>
        <fullName evidence="3">Coenzyme A biosynthesis bifunctional protein CoaBC</fullName>
    </recommendedName>
    <alternativeName>
        <fullName evidence="3">DNA/pantothenate metabolism flavoprotein</fullName>
    </alternativeName>
    <alternativeName>
        <fullName evidence="3">Phosphopantothenoylcysteine synthetase/decarboxylase</fullName>
        <shortName evidence="3">PPCS-PPCDC</shortName>
    </alternativeName>
    <domain>
        <recommendedName>
            <fullName evidence="3">Phosphopantothenoylcysteine decarboxylase</fullName>
            <shortName evidence="3">PPC decarboxylase</shortName>
            <shortName evidence="3">PPC-DC</shortName>
            <ecNumber evidence="3">4.1.1.36</ecNumber>
        </recommendedName>
        <alternativeName>
            <fullName evidence="3">CoaC</fullName>
        </alternativeName>
    </domain>
    <domain>
        <recommendedName>
            <fullName evidence="3">Phosphopantothenate--cysteine ligase</fullName>
            <ecNumber evidence="3">6.3.2.5</ecNumber>
        </recommendedName>
        <alternativeName>
            <fullName evidence="3">CoaB</fullName>
        </alternativeName>
        <alternativeName>
            <fullName evidence="3">Phosphopantothenoylcysteine synthetase</fullName>
            <shortName evidence="3">PPC synthetase</shortName>
            <shortName evidence="3">PPC-S</shortName>
        </alternativeName>
    </domain>
</protein>
<comment type="catalytic activity">
    <reaction evidence="3 4">
        <text>N-[(R)-4-phosphopantothenoyl]-L-cysteine + H(+) = (R)-4'-phosphopantetheine + CO2</text>
        <dbReference type="Rhea" id="RHEA:16793"/>
        <dbReference type="ChEBI" id="CHEBI:15378"/>
        <dbReference type="ChEBI" id="CHEBI:16526"/>
        <dbReference type="ChEBI" id="CHEBI:59458"/>
        <dbReference type="ChEBI" id="CHEBI:61723"/>
        <dbReference type="EC" id="4.1.1.36"/>
    </reaction>
</comment>
<dbReference type="NCBIfam" id="TIGR00521">
    <property type="entry name" value="coaBC_dfp"/>
    <property type="match status" value="1"/>
</dbReference>
<feature type="domain" description="Flavoprotein" evidence="5">
    <location>
        <begin position="3"/>
        <end position="171"/>
    </location>
</feature>
<comment type="cofactor">
    <cofactor evidence="3">
        <name>FMN</name>
        <dbReference type="ChEBI" id="CHEBI:58210"/>
    </cofactor>
    <text evidence="3">Binds 1 FMN per subunit.</text>
</comment>
<comment type="similarity">
    <text evidence="3 4">In the C-terminal section; belongs to the PPC synthetase family.</text>
</comment>
<evidence type="ECO:0000256" key="4">
    <source>
        <dbReference type="RuleBase" id="RU364078"/>
    </source>
</evidence>
<dbReference type="Pfam" id="PF02441">
    <property type="entry name" value="Flavoprotein"/>
    <property type="match status" value="1"/>
</dbReference>
<keyword evidence="3 4" id="KW-0288">FMN</keyword>
<dbReference type="GO" id="GO:0004632">
    <property type="term" value="F:phosphopantothenate--cysteine ligase activity"/>
    <property type="evidence" value="ECO:0007669"/>
    <property type="project" value="UniProtKB-EC"/>
</dbReference>
<dbReference type="GO" id="GO:0004633">
    <property type="term" value="F:phosphopantothenoylcysteine decarboxylase activity"/>
    <property type="evidence" value="ECO:0007669"/>
    <property type="project" value="UniProtKB-EC"/>
</dbReference>
<evidence type="ECO:0000313" key="7">
    <source>
        <dbReference type="EMBL" id="MBD2187137.1"/>
    </source>
</evidence>
<evidence type="ECO:0000256" key="2">
    <source>
        <dbReference type="ARBA" id="ARBA00023239"/>
    </source>
</evidence>
<name>A0ABR7ZUC0_9CYAN</name>
<feature type="binding site" evidence="3">
    <location>
        <position position="341"/>
    </location>
    <ligand>
        <name>CTP</name>
        <dbReference type="ChEBI" id="CHEBI:37563"/>
    </ligand>
</feature>
<evidence type="ECO:0000313" key="8">
    <source>
        <dbReference type="Proteomes" id="UP000642094"/>
    </source>
</evidence>
<keyword evidence="3 4" id="KW-0436">Ligase</keyword>
<gene>
    <name evidence="3 7" type="primary">coaBC</name>
    <name evidence="7" type="ORF">H6F41_03130</name>
</gene>
<sequence length="406" mass="43517">MNNVLIGVSGGIAAYKVCEVVSSLAKSSIAVKVILTKSAAEFVTPLTFATLSRQPAYTDADFWQPSNGRPLHIELAEWADVFLLAPVTANTLAKLAYGMADNLLTNTVLASSCPILLAPAMNTTMWQQPSVQDNWHRTLQDPRYTAIAPADGILACDAVGTGRMAEPALILGYLESFLFTQGKQDLQGKTVLVNAGGTREFIDSVRFIGNPSTGKQGIAIAQAALHRGAKVTLVTAANTQLFHSNLKVIRVQTAAEMHAAMLEVFPLADITIAAAAVGDVRSQLQSTSKLPKSELPLNLALEYIPDIVADLSTRKCKDQIVVGFAAQTGTKMEVFAAAQDKLQRKGLDAIAANTVNTMQTGFGTETNQATFIDKNGRTQSTPLCSKLELGHRLFDFLLDNKSNPKQ</sequence>
<dbReference type="EC" id="6.3.2.5" evidence="3"/>
<proteinExistence type="inferred from homology"/>
<reference evidence="7 8" key="1">
    <citation type="journal article" date="2020" name="ISME J.">
        <title>Comparative genomics reveals insights into cyanobacterial evolution and habitat adaptation.</title>
        <authorList>
            <person name="Chen M.Y."/>
            <person name="Teng W.K."/>
            <person name="Zhao L."/>
            <person name="Hu C.X."/>
            <person name="Zhou Y.K."/>
            <person name="Han B.P."/>
            <person name="Song L.R."/>
            <person name="Shu W.S."/>
        </authorList>
    </citation>
    <scope>NUCLEOTIDE SEQUENCE [LARGE SCALE GENOMIC DNA]</scope>
    <source>
        <strain evidence="7 8">FACHB-723</strain>
    </source>
</reference>
<keyword evidence="1 3" id="KW-0210">Decarboxylase</keyword>
<feature type="region of interest" description="Phosphopantothenate--cysteine ligase" evidence="3">
    <location>
        <begin position="191"/>
        <end position="406"/>
    </location>
</feature>
<feature type="binding site" evidence="3">
    <location>
        <begin position="305"/>
        <end position="308"/>
    </location>
    <ligand>
        <name>CTP</name>
        <dbReference type="ChEBI" id="CHEBI:37563"/>
    </ligand>
</feature>
<keyword evidence="3" id="KW-0479">Metal-binding</keyword>
<keyword evidence="8" id="KW-1185">Reference proteome</keyword>
<dbReference type="EMBL" id="JACJQB010000003">
    <property type="protein sequence ID" value="MBD2187137.1"/>
    <property type="molecule type" value="Genomic_DNA"/>
</dbReference>
<comment type="similarity">
    <text evidence="3 4">In the N-terminal section; belongs to the HFCD (homo-oligomeric flavin containing Cys decarboxylase) superfamily.</text>
</comment>
<keyword evidence="3 4" id="KW-0285">Flavoprotein</keyword>
<dbReference type="InterPro" id="IPR003382">
    <property type="entry name" value="Flavoprotein"/>
</dbReference>
<evidence type="ECO:0000259" key="6">
    <source>
        <dbReference type="Pfam" id="PF04127"/>
    </source>
</evidence>
<evidence type="ECO:0000259" key="5">
    <source>
        <dbReference type="Pfam" id="PF02441"/>
    </source>
</evidence>
<comment type="function">
    <text evidence="4">Catalyzes two steps in the biosynthesis of coenzyme A. In the first step cysteine is conjugated to 4'-phosphopantothenate to form 4-phosphopantothenoylcysteine, in the latter compound is decarboxylated to form 4'-phosphopantotheine.</text>
</comment>
<dbReference type="InterPro" id="IPR007085">
    <property type="entry name" value="DNA/pantothenate-metab_flavo_C"/>
</dbReference>
<keyword evidence="2 3" id="KW-0456">Lyase</keyword>
<comment type="function">
    <text evidence="3">Catalyzes two sequential steps in the biosynthesis of coenzyme A. In the first step cysteine is conjugated to 4'-phosphopantothenate to form 4-phosphopantothenoylcysteine. In the second step the latter compound is decarboxylated to form 4'-phosphopantotheine.</text>
</comment>
<dbReference type="Gene3D" id="3.40.50.1950">
    <property type="entry name" value="Flavin prenyltransferase-like"/>
    <property type="match status" value="1"/>
</dbReference>
<feature type="binding site" evidence="3">
    <location>
        <position position="289"/>
    </location>
    <ligand>
        <name>CTP</name>
        <dbReference type="ChEBI" id="CHEBI:37563"/>
    </ligand>
</feature>
<dbReference type="InterPro" id="IPR036551">
    <property type="entry name" value="Flavin_trans-like"/>
</dbReference>